<reference evidence="1 2" key="1">
    <citation type="journal article" date="2022" name="bioRxiv">
        <title>Genomics of Preaxostyla Flagellates Illuminates Evolutionary Transitions and the Path Towards Mitochondrial Loss.</title>
        <authorList>
            <person name="Novak L.V.F."/>
            <person name="Treitli S.C."/>
            <person name="Pyrih J."/>
            <person name="Halakuc P."/>
            <person name="Pipaliya S.V."/>
            <person name="Vacek V."/>
            <person name="Brzon O."/>
            <person name="Soukal P."/>
            <person name="Eme L."/>
            <person name="Dacks J.B."/>
            <person name="Karnkowska A."/>
            <person name="Elias M."/>
            <person name="Hampl V."/>
        </authorList>
    </citation>
    <scope>NUCLEOTIDE SEQUENCE [LARGE SCALE GENOMIC DNA]</scope>
    <source>
        <strain evidence="1">NAU3</strain>
        <tissue evidence="1">Gut</tissue>
    </source>
</reference>
<dbReference type="Proteomes" id="UP001281761">
    <property type="component" value="Unassembled WGS sequence"/>
</dbReference>
<proteinExistence type="predicted"/>
<protein>
    <submittedName>
        <fullName evidence="1">Uncharacterized protein</fullName>
    </submittedName>
</protein>
<accession>A0ABQ9Y199</accession>
<dbReference type="EMBL" id="JARBJD010000045">
    <property type="protein sequence ID" value="KAK2957517.1"/>
    <property type="molecule type" value="Genomic_DNA"/>
</dbReference>
<organism evidence="1 2">
    <name type="scientific">Blattamonas nauphoetae</name>
    <dbReference type="NCBI Taxonomy" id="2049346"/>
    <lineage>
        <taxon>Eukaryota</taxon>
        <taxon>Metamonada</taxon>
        <taxon>Preaxostyla</taxon>
        <taxon>Oxymonadida</taxon>
        <taxon>Blattamonas</taxon>
    </lineage>
</organism>
<keyword evidence="2" id="KW-1185">Reference proteome</keyword>
<gene>
    <name evidence="1" type="ORF">BLNAU_7416</name>
</gene>
<evidence type="ECO:0000313" key="1">
    <source>
        <dbReference type="EMBL" id="KAK2957517.1"/>
    </source>
</evidence>
<name>A0ABQ9Y199_9EUKA</name>
<evidence type="ECO:0000313" key="2">
    <source>
        <dbReference type="Proteomes" id="UP001281761"/>
    </source>
</evidence>
<sequence length="94" mass="10369">MRSACRLSDLRLDRSADLHLPHPHPPTPVCLSLTTHTLPLPLPHHPTLPLASASPLTTLGVVRAASQSLLRSMHARIYFSSSYYHSPHILPRSP</sequence>
<comment type="caution">
    <text evidence="1">The sequence shown here is derived from an EMBL/GenBank/DDBJ whole genome shotgun (WGS) entry which is preliminary data.</text>
</comment>